<sequence length="267" mass="28803">MSSSAVPTDYHGADRGHYTAVPSQATATSSVAKSGKRGVAYNDVKLVDILSSSPHVSWAYNWASSCAGLSKNLNFIPTLWGTAEEFVSVWKENAQSAIDNGSKYLFSFNEPDNSAQANMSPGEAAAAYKQYMMPFAGKGVKLCAPSITNAGGNMGLNWLTSFIEACDGCQIDCLNLHWYDSHDKTDYFKSHIQNATDIAGGKPVWVTEFGCTDGTPADISSFLQDVMPWMDKEDKVEGYAYFMASEGLLVSGSGPSEFGNTYVSFSE</sequence>
<dbReference type="Pfam" id="PF11790">
    <property type="entry name" value="Glyco_hydro_cc"/>
    <property type="match status" value="1"/>
</dbReference>
<dbReference type="InterPro" id="IPR053183">
    <property type="entry name" value="ASL1"/>
</dbReference>
<dbReference type="PANTHER" id="PTHR34154">
    <property type="entry name" value="ALKALI-SENSITIVE LINKAGE PROTEIN 1"/>
    <property type="match status" value="1"/>
</dbReference>
<dbReference type="Proteomes" id="UP000799421">
    <property type="component" value="Unassembled WGS sequence"/>
</dbReference>
<dbReference type="GO" id="GO:0071966">
    <property type="term" value="P:fungal-type cell wall polysaccharide metabolic process"/>
    <property type="evidence" value="ECO:0007669"/>
    <property type="project" value="TreeGrafter"/>
</dbReference>
<protein>
    <submittedName>
        <fullName evidence="2">Glycoside hydrolase family 128 protein</fullName>
    </submittedName>
</protein>
<organism evidence="2 3">
    <name type="scientific">Piedraia hortae CBS 480.64</name>
    <dbReference type="NCBI Taxonomy" id="1314780"/>
    <lineage>
        <taxon>Eukaryota</taxon>
        <taxon>Fungi</taxon>
        <taxon>Dikarya</taxon>
        <taxon>Ascomycota</taxon>
        <taxon>Pezizomycotina</taxon>
        <taxon>Dothideomycetes</taxon>
        <taxon>Dothideomycetidae</taxon>
        <taxon>Capnodiales</taxon>
        <taxon>Piedraiaceae</taxon>
        <taxon>Piedraia</taxon>
    </lineage>
</organism>
<name>A0A6A7BU99_9PEZI</name>
<dbReference type="AlphaFoldDB" id="A0A6A7BU99"/>
<dbReference type="SUPFAM" id="SSF51445">
    <property type="entry name" value="(Trans)glycosidases"/>
    <property type="match status" value="1"/>
</dbReference>
<evidence type="ECO:0000259" key="1">
    <source>
        <dbReference type="Pfam" id="PF11790"/>
    </source>
</evidence>
<reference evidence="2" key="1">
    <citation type="journal article" date="2020" name="Stud. Mycol.">
        <title>101 Dothideomycetes genomes: a test case for predicting lifestyles and emergence of pathogens.</title>
        <authorList>
            <person name="Haridas S."/>
            <person name="Albert R."/>
            <person name="Binder M."/>
            <person name="Bloem J."/>
            <person name="Labutti K."/>
            <person name="Salamov A."/>
            <person name="Andreopoulos B."/>
            <person name="Baker S."/>
            <person name="Barry K."/>
            <person name="Bills G."/>
            <person name="Bluhm B."/>
            <person name="Cannon C."/>
            <person name="Castanera R."/>
            <person name="Culley D."/>
            <person name="Daum C."/>
            <person name="Ezra D."/>
            <person name="Gonzalez J."/>
            <person name="Henrissat B."/>
            <person name="Kuo A."/>
            <person name="Liang C."/>
            <person name="Lipzen A."/>
            <person name="Lutzoni F."/>
            <person name="Magnuson J."/>
            <person name="Mondo S."/>
            <person name="Nolan M."/>
            <person name="Ohm R."/>
            <person name="Pangilinan J."/>
            <person name="Park H.-J."/>
            <person name="Ramirez L."/>
            <person name="Alfaro M."/>
            <person name="Sun H."/>
            <person name="Tritt A."/>
            <person name="Yoshinaga Y."/>
            <person name="Zwiers L.-H."/>
            <person name="Turgeon B."/>
            <person name="Goodwin S."/>
            <person name="Spatafora J."/>
            <person name="Crous P."/>
            <person name="Grigoriev I."/>
        </authorList>
    </citation>
    <scope>NUCLEOTIDE SEQUENCE</scope>
    <source>
        <strain evidence="2">CBS 480.64</strain>
    </source>
</reference>
<proteinExistence type="predicted"/>
<keyword evidence="2" id="KW-0378">Hydrolase</keyword>
<evidence type="ECO:0000313" key="2">
    <source>
        <dbReference type="EMBL" id="KAF2858821.1"/>
    </source>
</evidence>
<dbReference type="PANTHER" id="PTHR34154:SF10">
    <property type="entry name" value="ASL1-LIKE GLYCOSYL HYDROLASE CATALYTIC DOMAIN-CONTAINING PROTEIN"/>
    <property type="match status" value="1"/>
</dbReference>
<dbReference type="InterPro" id="IPR017853">
    <property type="entry name" value="GH"/>
</dbReference>
<dbReference type="EMBL" id="MU006002">
    <property type="protein sequence ID" value="KAF2858821.1"/>
    <property type="molecule type" value="Genomic_DNA"/>
</dbReference>
<evidence type="ECO:0000313" key="3">
    <source>
        <dbReference type="Proteomes" id="UP000799421"/>
    </source>
</evidence>
<dbReference type="OrthoDB" id="43654at2759"/>
<dbReference type="GO" id="GO:0009277">
    <property type="term" value="C:fungal-type cell wall"/>
    <property type="evidence" value="ECO:0007669"/>
    <property type="project" value="TreeGrafter"/>
</dbReference>
<keyword evidence="3" id="KW-1185">Reference proteome</keyword>
<accession>A0A6A7BU99</accession>
<dbReference type="GO" id="GO:0016787">
    <property type="term" value="F:hydrolase activity"/>
    <property type="evidence" value="ECO:0007669"/>
    <property type="project" value="UniProtKB-KW"/>
</dbReference>
<feature type="domain" description="Asl1-like glycosyl hydrolase catalytic" evidence="1">
    <location>
        <begin position="38"/>
        <end position="262"/>
    </location>
</feature>
<gene>
    <name evidence="2" type="ORF">K470DRAFT_283010</name>
</gene>
<dbReference type="Gene3D" id="3.20.20.80">
    <property type="entry name" value="Glycosidases"/>
    <property type="match status" value="1"/>
</dbReference>
<dbReference type="InterPro" id="IPR024655">
    <property type="entry name" value="Asl1_glyco_hydro_catalytic"/>
</dbReference>